<evidence type="ECO:0000313" key="2">
    <source>
        <dbReference type="EMBL" id="HIY27326.1"/>
    </source>
</evidence>
<accession>A0A9D2C1T0</accession>
<dbReference type="InterPro" id="IPR013486">
    <property type="entry name" value="SpoIID/LytB"/>
</dbReference>
<reference evidence="2" key="1">
    <citation type="journal article" date="2021" name="PeerJ">
        <title>Extensive microbial diversity within the chicken gut microbiome revealed by metagenomics and culture.</title>
        <authorList>
            <person name="Gilroy R."/>
            <person name="Ravi A."/>
            <person name="Getino M."/>
            <person name="Pursley I."/>
            <person name="Horton D.L."/>
            <person name="Alikhan N.F."/>
            <person name="Baker D."/>
            <person name="Gharbi K."/>
            <person name="Hall N."/>
            <person name="Watson M."/>
            <person name="Adriaenssens E.M."/>
            <person name="Foster-Nyarko E."/>
            <person name="Jarju S."/>
            <person name="Secka A."/>
            <person name="Antonio M."/>
            <person name="Oren A."/>
            <person name="Chaudhuri R.R."/>
            <person name="La Ragione R."/>
            <person name="Hildebrand F."/>
            <person name="Pallen M.J."/>
        </authorList>
    </citation>
    <scope>NUCLEOTIDE SEQUENCE</scope>
    <source>
        <strain evidence="2">1282</strain>
    </source>
</reference>
<dbReference type="NCBIfam" id="TIGR02669">
    <property type="entry name" value="SpoIID_LytB"/>
    <property type="match status" value="1"/>
</dbReference>
<dbReference type="Proteomes" id="UP000823915">
    <property type="component" value="Unassembled WGS sequence"/>
</dbReference>
<organism evidence="2 3">
    <name type="scientific">Candidatus Acutalibacter pullistercoris</name>
    <dbReference type="NCBI Taxonomy" id="2838418"/>
    <lineage>
        <taxon>Bacteria</taxon>
        <taxon>Bacillati</taxon>
        <taxon>Bacillota</taxon>
        <taxon>Clostridia</taxon>
        <taxon>Eubacteriales</taxon>
        <taxon>Acutalibacteraceae</taxon>
        <taxon>Acutalibacter</taxon>
    </lineage>
</organism>
<comment type="caution">
    <text evidence="2">The sequence shown here is derived from an EMBL/GenBank/DDBJ whole genome shotgun (WGS) entry which is preliminary data.</text>
</comment>
<sequence length="326" mass="34858">MERFRRLLPPFLLLWLLLSLLPWALARSQKEEEGQTTQAAAPLAPGFLEARETAAELEGVTLYDRATGELVTLSWEEFLPLALACEMDPAAPQEALKAQAVALRSQYTASRGQGPQGADGVCSPQDMEGFASEEALSQRWGEQYQENLALLQDACWQVAGQLLTWEGAPAQAVSFPLSAGATRQGEEPYLSPVPCPGDVLADGYRSTLTLTQEEFLTAAGEAAAQGDFSGEESQWLTEIQRDQSGYVTTAELGGCPVTGEAIQAAFGLRSAAFSLSWDGSAFTFSVEGWGAGVGMSQAGASFLAQEGADYREILAYYYPGTELTGA</sequence>
<gene>
    <name evidence="2" type="ORF">H9838_09175</name>
</gene>
<dbReference type="GO" id="GO:0030435">
    <property type="term" value="P:sporulation resulting in formation of a cellular spore"/>
    <property type="evidence" value="ECO:0007669"/>
    <property type="project" value="InterPro"/>
</dbReference>
<name>A0A9D2C1T0_9FIRM</name>
<dbReference type="EMBL" id="DXDU01000149">
    <property type="protein sequence ID" value="HIY27326.1"/>
    <property type="molecule type" value="Genomic_DNA"/>
</dbReference>
<protein>
    <submittedName>
        <fullName evidence="2">SpoIID/LytB domain-containing protein</fullName>
    </submittedName>
</protein>
<dbReference type="AlphaFoldDB" id="A0A9D2C1T0"/>
<feature type="domain" description="Sporulation stage II protein D amidase enhancer LytB N-terminal" evidence="1">
    <location>
        <begin position="67"/>
        <end position="165"/>
    </location>
</feature>
<evidence type="ECO:0000313" key="3">
    <source>
        <dbReference type="Proteomes" id="UP000823915"/>
    </source>
</evidence>
<dbReference type="InterPro" id="IPR013693">
    <property type="entry name" value="SpoIID/LytB_N"/>
</dbReference>
<proteinExistence type="predicted"/>
<dbReference type="Pfam" id="PF08486">
    <property type="entry name" value="SpoIID"/>
    <property type="match status" value="1"/>
</dbReference>
<evidence type="ECO:0000259" key="1">
    <source>
        <dbReference type="Pfam" id="PF08486"/>
    </source>
</evidence>
<reference evidence="2" key="2">
    <citation type="submission" date="2021-04" db="EMBL/GenBank/DDBJ databases">
        <authorList>
            <person name="Gilroy R."/>
        </authorList>
    </citation>
    <scope>NUCLEOTIDE SEQUENCE</scope>
    <source>
        <strain evidence="2">1282</strain>
    </source>
</reference>